<proteinExistence type="predicted"/>
<dbReference type="PANTHER" id="PTHR37309">
    <property type="entry name" value="SLR0284 PROTEIN"/>
    <property type="match status" value="1"/>
</dbReference>
<dbReference type="PANTHER" id="PTHR37309:SF1">
    <property type="entry name" value="SLR0284 PROTEIN"/>
    <property type="match status" value="1"/>
</dbReference>
<dbReference type="eggNOG" id="COG1950">
    <property type="taxonomic scope" value="Bacteria"/>
</dbReference>
<dbReference type="RefSeq" id="WP_006257317.1">
    <property type="nucleotide sequence ID" value="NZ_BCMQ01000001.1"/>
</dbReference>
<gene>
    <name evidence="1" type="ORF">AS202_08390</name>
</gene>
<accession>A0A0S7E923</accession>
<reference evidence="1 2" key="1">
    <citation type="journal article" date="2016" name="J. Zhejiang Univ. Sci. B">
        <title>Antibiotic resistance mechanisms of Myroides sp.</title>
        <authorList>
            <person name="Hu S."/>
            <person name="Yuan S."/>
            <person name="Qu H."/>
            <person name="Jiang T."/>
            <person name="Zhou Y."/>
            <person name="Wang M."/>
            <person name="Ming D."/>
        </authorList>
    </citation>
    <scope>NUCLEOTIDE SEQUENCE [LARGE SCALE GENOMIC DNA]</scope>
    <source>
        <strain evidence="1 2">PR63039</strain>
    </source>
</reference>
<dbReference type="Proteomes" id="UP000069030">
    <property type="component" value="Chromosome"/>
</dbReference>
<dbReference type="KEGG" id="mod:AS202_08390"/>
<evidence type="ECO:0000313" key="1">
    <source>
        <dbReference type="EMBL" id="ALU26167.1"/>
    </source>
</evidence>
<dbReference type="AlphaFoldDB" id="A0A0S7E923"/>
<dbReference type="Pfam" id="PF04020">
    <property type="entry name" value="Phage_holin_4_2"/>
    <property type="match status" value="1"/>
</dbReference>
<dbReference type="InterPro" id="IPR007165">
    <property type="entry name" value="Phage_holin_4_2"/>
</dbReference>
<dbReference type="EMBL" id="CP013690">
    <property type="protein sequence ID" value="ALU26167.1"/>
    <property type="molecule type" value="Genomic_DNA"/>
</dbReference>
<evidence type="ECO:0000313" key="2">
    <source>
        <dbReference type="Proteomes" id="UP000069030"/>
    </source>
</evidence>
<dbReference type="GeneID" id="66974821"/>
<protein>
    <submittedName>
        <fullName evidence="1">Uncharacterized protein</fullName>
    </submittedName>
</protein>
<name>A0A0S7E923_9FLAO</name>
<sequence>MGFIIRLLITTGLVVLLANILPGVFVESFTTGLWVAVALGILNMFLRPILVFMTLPATIVTMGLFLLVINAVIIQLAAYFVNGFTVSGFWTALLFSVVLTFCQSVVNGFLQKDEPRRG</sequence>
<organism evidence="1 2">
    <name type="scientific">Myroides odoratimimus</name>
    <dbReference type="NCBI Taxonomy" id="76832"/>
    <lineage>
        <taxon>Bacteria</taxon>
        <taxon>Pseudomonadati</taxon>
        <taxon>Bacteroidota</taxon>
        <taxon>Flavobacteriia</taxon>
        <taxon>Flavobacteriales</taxon>
        <taxon>Flavobacteriaceae</taxon>
        <taxon>Myroides</taxon>
    </lineage>
</organism>